<evidence type="ECO:0000256" key="2">
    <source>
        <dbReference type="ARBA" id="ARBA00023125"/>
    </source>
</evidence>
<accession>A0A508ABC2</accession>
<protein>
    <submittedName>
        <fullName evidence="6">TetR/AcrR family transcriptional regulator</fullName>
    </submittedName>
</protein>
<dbReference type="EMBL" id="VICB01000004">
    <property type="protein sequence ID" value="TQD44315.1"/>
    <property type="molecule type" value="Genomic_DNA"/>
</dbReference>
<evidence type="ECO:0000313" key="6">
    <source>
        <dbReference type="EMBL" id="TQD44315.1"/>
    </source>
</evidence>
<dbReference type="Pfam" id="PF16859">
    <property type="entry name" value="TetR_C_11"/>
    <property type="match status" value="1"/>
</dbReference>
<dbReference type="InterPro" id="IPR001647">
    <property type="entry name" value="HTH_TetR"/>
</dbReference>
<keyword evidence="2 4" id="KW-0238">DNA-binding</keyword>
<dbReference type="SUPFAM" id="SSF46689">
    <property type="entry name" value="Homeodomain-like"/>
    <property type="match status" value="1"/>
</dbReference>
<reference evidence="6 7" key="1">
    <citation type="submission" date="2019-06" db="EMBL/GenBank/DDBJ databases">
        <title>Draft genome sequence of Actinomyces johnsonii CCUG 34287T.</title>
        <authorList>
            <person name="Salva-Serra F."/>
            <person name="Cardew S."/>
            <person name="Moore E."/>
        </authorList>
    </citation>
    <scope>NUCLEOTIDE SEQUENCE [LARGE SCALE GENOMIC DNA]</scope>
    <source>
        <strain evidence="6 7">CCUG 34287</strain>
    </source>
</reference>
<keyword evidence="1" id="KW-0805">Transcription regulation</keyword>
<dbReference type="Gene3D" id="1.10.10.60">
    <property type="entry name" value="Homeodomain-like"/>
    <property type="match status" value="1"/>
</dbReference>
<dbReference type="PROSITE" id="PS01081">
    <property type="entry name" value="HTH_TETR_1"/>
    <property type="match status" value="1"/>
</dbReference>
<dbReference type="InterPro" id="IPR036271">
    <property type="entry name" value="Tet_transcr_reg_TetR-rel_C_sf"/>
</dbReference>
<dbReference type="PANTHER" id="PTHR30055:SF148">
    <property type="entry name" value="TETR-FAMILY TRANSCRIPTIONAL REGULATOR"/>
    <property type="match status" value="1"/>
</dbReference>
<sequence length="200" mass="21516">MSNAEQQGGSPSRRRAHIDARLSEAVREQLGSLGYQALTIEGVSRQSGVAKTTIYRRWQSKAEMVFDLVIHRRDEEGIADSGSLTGDVEALAGRVVDLIAAEPGKSTLPGLLADMAGDPDLTARLQQSVVAAVRADIEVMVDRAISRGEVRAGADVDGLYAALLGVPYVHVHLLGRVRPELLREELSEVLLTLLGAARRD</sequence>
<dbReference type="InterPro" id="IPR023772">
    <property type="entry name" value="DNA-bd_HTH_TetR-type_CS"/>
</dbReference>
<dbReference type="GO" id="GO:0000976">
    <property type="term" value="F:transcription cis-regulatory region binding"/>
    <property type="evidence" value="ECO:0007669"/>
    <property type="project" value="TreeGrafter"/>
</dbReference>
<keyword evidence="3" id="KW-0804">Transcription</keyword>
<evidence type="ECO:0000256" key="3">
    <source>
        <dbReference type="ARBA" id="ARBA00023163"/>
    </source>
</evidence>
<dbReference type="PANTHER" id="PTHR30055">
    <property type="entry name" value="HTH-TYPE TRANSCRIPTIONAL REGULATOR RUTR"/>
    <property type="match status" value="1"/>
</dbReference>
<gene>
    <name evidence="6" type="ORF">FK256_04640</name>
</gene>
<dbReference type="InterPro" id="IPR011075">
    <property type="entry name" value="TetR_C"/>
</dbReference>
<dbReference type="Pfam" id="PF00440">
    <property type="entry name" value="TetR_N"/>
    <property type="match status" value="1"/>
</dbReference>
<dbReference type="GO" id="GO:0003700">
    <property type="term" value="F:DNA-binding transcription factor activity"/>
    <property type="evidence" value="ECO:0007669"/>
    <property type="project" value="TreeGrafter"/>
</dbReference>
<dbReference type="Gene3D" id="1.10.357.10">
    <property type="entry name" value="Tetracycline Repressor, domain 2"/>
    <property type="match status" value="1"/>
</dbReference>
<evidence type="ECO:0000256" key="4">
    <source>
        <dbReference type="PROSITE-ProRule" id="PRU00335"/>
    </source>
</evidence>
<comment type="caution">
    <text evidence="6">The sequence shown here is derived from an EMBL/GenBank/DDBJ whole genome shotgun (WGS) entry which is preliminary data.</text>
</comment>
<feature type="DNA-binding region" description="H-T-H motif" evidence="4">
    <location>
        <begin position="39"/>
        <end position="58"/>
    </location>
</feature>
<dbReference type="AlphaFoldDB" id="A0A508ABC2"/>
<proteinExistence type="predicted"/>
<dbReference type="InterPro" id="IPR009057">
    <property type="entry name" value="Homeodomain-like_sf"/>
</dbReference>
<dbReference type="InterPro" id="IPR050109">
    <property type="entry name" value="HTH-type_TetR-like_transc_reg"/>
</dbReference>
<dbReference type="PROSITE" id="PS50977">
    <property type="entry name" value="HTH_TETR_2"/>
    <property type="match status" value="1"/>
</dbReference>
<evidence type="ECO:0000256" key="1">
    <source>
        <dbReference type="ARBA" id="ARBA00023015"/>
    </source>
</evidence>
<feature type="domain" description="HTH tetR-type" evidence="5">
    <location>
        <begin position="16"/>
        <end position="76"/>
    </location>
</feature>
<dbReference type="RefSeq" id="WP_141423870.1">
    <property type="nucleotide sequence ID" value="NZ_JASPFB010000007.1"/>
</dbReference>
<dbReference type="SUPFAM" id="SSF48498">
    <property type="entry name" value="Tetracyclin repressor-like, C-terminal domain"/>
    <property type="match status" value="1"/>
</dbReference>
<name>A0A508ABC2_9ACTO</name>
<evidence type="ECO:0000259" key="5">
    <source>
        <dbReference type="PROSITE" id="PS50977"/>
    </source>
</evidence>
<dbReference type="Proteomes" id="UP000319010">
    <property type="component" value="Unassembled WGS sequence"/>
</dbReference>
<evidence type="ECO:0000313" key="7">
    <source>
        <dbReference type="Proteomes" id="UP000319010"/>
    </source>
</evidence>
<organism evidence="6 7">
    <name type="scientific">Actinomyces johnsonii</name>
    <dbReference type="NCBI Taxonomy" id="544581"/>
    <lineage>
        <taxon>Bacteria</taxon>
        <taxon>Bacillati</taxon>
        <taxon>Actinomycetota</taxon>
        <taxon>Actinomycetes</taxon>
        <taxon>Actinomycetales</taxon>
        <taxon>Actinomycetaceae</taxon>
        <taxon>Actinomyces</taxon>
    </lineage>
</organism>